<evidence type="ECO:0000256" key="7">
    <source>
        <dbReference type="SAM" id="Phobius"/>
    </source>
</evidence>
<dbReference type="PANTHER" id="PTHR22926:SF3">
    <property type="entry name" value="UNDECAPRENYL-PHOSPHATE ALPHA-N-ACETYLGLUCOSAMINYL 1-PHOSPHATE TRANSFERASE"/>
    <property type="match status" value="1"/>
</dbReference>
<dbReference type="InterPro" id="IPR000715">
    <property type="entry name" value="Glycosyl_transferase_4"/>
</dbReference>
<dbReference type="GO" id="GO:0005886">
    <property type="term" value="C:plasma membrane"/>
    <property type="evidence" value="ECO:0007669"/>
    <property type="project" value="UniProtKB-SubCell"/>
</dbReference>
<evidence type="ECO:0000256" key="4">
    <source>
        <dbReference type="ARBA" id="ARBA00022692"/>
    </source>
</evidence>
<dbReference type="Pfam" id="PF00953">
    <property type="entry name" value="Glycos_transf_4"/>
    <property type="match status" value="1"/>
</dbReference>
<organism evidence="8">
    <name type="scientific">marine sediment metagenome</name>
    <dbReference type="NCBI Taxonomy" id="412755"/>
    <lineage>
        <taxon>unclassified sequences</taxon>
        <taxon>metagenomes</taxon>
        <taxon>ecological metagenomes</taxon>
    </lineage>
</organism>
<comment type="subcellular location">
    <subcellularLocation>
        <location evidence="1">Cell membrane</location>
        <topology evidence="1">Multi-pass membrane protein</topology>
    </subcellularLocation>
</comment>
<comment type="caution">
    <text evidence="8">The sequence shown here is derived from an EMBL/GenBank/DDBJ whole genome shotgun (WGS) entry which is preliminary data.</text>
</comment>
<accession>A0A0F9U3B4</accession>
<protein>
    <recommendedName>
        <fullName evidence="9">Glycosyl transferase family 4</fullName>
    </recommendedName>
</protein>
<feature type="transmembrane region" description="Helical" evidence="7">
    <location>
        <begin position="229"/>
        <end position="259"/>
    </location>
</feature>
<keyword evidence="5 7" id="KW-1133">Transmembrane helix</keyword>
<reference evidence="8" key="1">
    <citation type="journal article" date="2015" name="Nature">
        <title>Complex archaea that bridge the gap between prokaryotes and eukaryotes.</title>
        <authorList>
            <person name="Spang A."/>
            <person name="Saw J.H."/>
            <person name="Jorgensen S.L."/>
            <person name="Zaremba-Niedzwiedzka K."/>
            <person name="Martijn J."/>
            <person name="Lind A.E."/>
            <person name="van Eijk R."/>
            <person name="Schleper C."/>
            <person name="Guy L."/>
            <person name="Ettema T.J."/>
        </authorList>
    </citation>
    <scope>NUCLEOTIDE SEQUENCE</scope>
</reference>
<name>A0A0F9U3B4_9ZZZZ</name>
<keyword evidence="2" id="KW-1003">Cell membrane</keyword>
<keyword evidence="4 7" id="KW-0812">Transmembrane</keyword>
<evidence type="ECO:0000256" key="3">
    <source>
        <dbReference type="ARBA" id="ARBA00022679"/>
    </source>
</evidence>
<keyword evidence="3" id="KW-0808">Transferase</keyword>
<sequence length="338" mass="37668">MKLLLIIPILLSFLLSLQGMPKWIKKCKQIGFLWEDMNKYKHPKNVASSGGFIVVVSFILGILFYVAIRTFIIKSPDGINLEIFALLSVILILSIVGITDDFLGWKYGGLSKKFRVFFAFLASVPLIAINAGTSSMSIPFLGTINFGILYPLLIIPIGVVGATTAYNILAGFNGLEAGQGIIILSFLSFVAYQTGSSWLALTGLVMIAPLLVFYFYNKYPAKVFPGDSLTWTIGALIAVMAILGNFEKIAMFIFIPYILETGLKLRGKLKKYSFAKPNKNGGLDMPYKKIYSLTHLSLFILKKFKKEVYEYDVVYLIFTFQIIISLLALFIFRGGIFL</sequence>
<dbReference type="GO" id="GO:0016780">
    <property type="term" value="F:phosphotransferase activity, for other substituted phosphate groups"/>
    <property type="evidence" value="ECO:0007669"/>
    <property type="project" value="InterPro"/>
</dbReference>
<feature type="transmembrane region" description="Helical" evidence="7">
    <location>
        <begin position="175"/>
        <end position="192"/>
    </location>
</feature>
<evidence type="ECO:0000256" key="6">
    <source>
        <dbReference type="ARBA" id="ARBA00023136"/>
    </source>
</evidence>
<keyword evidence="6 7" id="KW-0472">Membrane</keyword>
<feature type="transmembrane region" description="Helical" evidence="7">
    <location>
        <begin position="118"/>
        <end position="141"/>
    </location>
</feature>
<dbReference type="AlphaFoldDB" id="A0A0F9U3B4"/>
<feature type="transmembrane region" description="Helical" evidence="7">
    <location>
        <begin position="199"/>
        <end position="217"/>
    </location>
</feature>
<evidence type="ECO:0000313" key="8">
    <source>
        <dbReference type="EMBL" id="KKN48148.1"/>
    </source>
</evidence>
<dbReference type="GO" id="GO:0044038">
    <property type="term" value="P:cell wall macromolecule biosynthetic process"/>
    <property type="evidence" value="ECO:0007669"/>
    <property type="project" value="TreeGrafter"/>
</dbReference>
<dbReference type="GO" id="GO:0071555">
    <property type="term" value="P:cell wall organization"/>
    <property type="evidence" value="ECO:0007669"/>
    <property type="project" value="TreeGrafter"/>
</dbReference>
<feature type="transmembrane region" description="Helical" evidence="7">
    <location>
        <begin position="313"/>
        <end position="332"/>
    </location>
</feature>
<feature type="transmembrane region" description="Helical" evidence="7">
    <location>
        <begin position="79"/>
        <end position="98"/>
    </location>
</feature>
<evidence type="ECO:0000256" key="2">
    <source>
        <dbReference type="ARBA" id="ARBA00022475"/>
    </source>
</evidence>
<gene>
    <name evidence="8" type="ORF">LCGC14_0655920</name>
</gene>
<proteinExistence type="predicted"/>
<dbReference type="PANTHER" id="PTHR22926">
    <property type="entry name" value="PHOSPHO-N-ACETYLMURAMOYL-PENTAPEPTIDE-TRANSFERASE"/>
    <property type="match status" value="1"/>
</dbReference>
<evidence type="ECO:0008006" key="9">
    <source>
        <dbReference type="Google" id="ProtNLM"/>
    </source>
</evidence>
<feature type="transmembrane region" description="Helical" evidence="7">
    <location>
        <begin position="46"/>
        <end position="67"/>
    </location>
</feature>
<evidence type="ECO:0000256" key="1">
    <source>
        <dbReference type="ARBA" id="ARBA00004651"/>
    </source>
</evidence>
<evidence type="ECO:0000256" key="5">
    <source>
        <dbReference type="ARBA" id="ARBA00022989"/>
    </source>
</evidence>
<dbReference type="CDD" id="cd06856">
    <property type="entry name" value="GT_GPT_archaea"/>
    <property type="match status" value="1"/>
</dbReference>
<dbReference type="EMBL" id="LAZR01001236">
    <property type="protein sequence ID" value="KKN48148.1"/>
    <property type="molecule type" value="Genomic_DNA"/>
</dbReference>
<feature type="transmembrane region" description="Helical" evidence="7">
    <location>
        <begin position="148"/>
        <end position="169"/>
    </location>
</feature>